<organism evidence="1 2">
    <name type="scientific">Ridgeia piscesae</name>
    <name type="common">Tubeworm</name>
    <dbReference type="NCBI Taxonomy" id="27915"/>
    <lineage>
        <taxon>Eukaryota</taxon>
        <taxon>Metazoa</taxon>
        <taxon>Spiralia</taxon>
        <taxon>Lophotrochozoa</taxon>
        <taxon>Annelida</taxon>
        <taxon>Polychaeta</taxon>
        <taxon>Sedentaria</taxon>
        <taxon>Canalipalpata</taxon>
        <taxon>Sabellida</taxon>
        <taxon>Siboglinidae</taxon>
        <taxon>Ridgeia</taxon>
    </lineage>
</organism>
<dbReference type="EMBL" id="JAODUO010000817">
    <property type="protein sequence ID" value="KAK2174219.1"/>
    <property type="molecule type" value="Genomic_DNA"/>
</dbReference>
<dbReference type="Proteomes" id="UP001209878">
    <property type="component" value="Unassembled WGS sequence"/>
</dbReference>
<evidence type="ECO:0000313" key="1">
    <source>
        <dbReference type="EMBL" id="KAK2174219.1"/>
    </source>
</evidence>
<protein>
    <submittedName>
        <fullName evidence="1">Uncharacterized protein</fullName>
    </submittedName>
</protein>
<sequence>MAIDLPMQKHKTFRIYENRQSWRPVRQDIILHQSYHLVQTHAVNKFYTENATVTITRCSNTASVLVCHHHWYSTQLPAIIQGITPKPELKACMILNLRMLAV</sequence>
<dbReference type="AlphaFoldDB" id="A0AAD9NP42"/>
<comment type="caution">
    <text evidence="1">The sequence shown here is derived from an EMBL/GenBank/DDBJ whole genome shotgun (WGS) entry which is preliminary data.</text>
</comment>
<proteinExistence type="predicted"/>
<accession>A0AAD9NP42</accession>
<keyword evidence="2" id="KW-1185">Reference proteome</keyword>
<reference evidence="1" key="1">
    <citation type="journal article" date="2023" name="Mol. Biol. Evol.">
        <title>Third-Generation Sequencing Reveals the Adaptive Role of the Epigenome in Three Deep-Sea Polychaetes.</title>
        <authorList>
            <person name="Perez M."/>
            <person name="Aroh O."/>
            <person name="Sun Y."/>
            <person name="Lan Y."/>
            <person name="Juniper S.K."/>
            <person name="Young C.R."/>
            <person name="Angers B."/>
            <person name="Qian P.Y."/>
        </authorList>
    </citation>
    <scope>NUCLEOTIDE SEQUENCE</scope>
    <source>
        <strain evidence="1">R07B-5</strain>
    </source>
</reference>
<evidence type="ECO:0000313" key="2">
    <source>
        <dbReference type="Proteomes" id="UP001209878"/>
    </source>
</evidence>
<gene>
    <name evidence="1" type="ORF">NP493_817g01027</name>
</gene>
<name>A0AAD9NP42_RIDPI</name>